<protein>
    <recommendedName>
        <fullName evidence="1">Retrotransposon gag domain-containing protein</fullName>
    </recommendedName>
</protein>
<dbReference type="EMBL" id="NBSK02000001">
    <property type="protein sequence ID" value="KAJ0227360.1"/>
    <property type="molecule type" value="Genomic_DNA"/>
</dbReference>
<evidence type="ECO:0000313" key="2">
    <source>
        <dbReference type="EMBL" id="KAJ0227360.1"/>
    </source>
</evidence>
<gene>
    <name evidence="2" type="ORF">LSAT_V11C100046420</name>
</gene>
<evidence type="ECO:0000259" key="1">
    <source>
        <dbReference type="Pfam" id="PF03732"/>
    </source>
</evidence>
<name>A0A9R1WLB6_LACSA</name>
<comment type="caution">
    <text evidence="2">The sequence shown here is derived from an EMBL/GenBank/DDBJ whole genome shotgun (WGS) entry which is preliminary data.</text>
</comment>
<dbReference type="AlphaFoldDB" id="A0A9R1WLB6"/>
<proteinExistence type="predicted"/>
<organism evidence="2 3">
    <name type="scientific">Lactuca sativa</name>
    <name type="common">Garden lettuce</name>
    <dbReference type="NCBI Taxonomy" id="4236"/>
    <lineage>
        <taxon>Eukaryota</taxon>
        <taxon>Viridiplantae</taxon>
        <taxon>Streptophyta</taxon>
        <taxon>Embryophyta</taxon>
        <taxon>Tracheophyta</taxon>
        <taxon>Spermatophyta</taxon>
        <taxon>Magnoliopsida</taxon>
        <taxon>eudicotyledons</taxon>
        <taxon>Gunneridae</taxon>
        <taxon>Pentapetalae</taxon>
        <taxon>asterids</taxon>
        <taxon>campanulids</taxon>
        <taxon>Asterales</taxon>
        <taxon>Asteraceae</taxon>
        <taxon>Cichorioideae</taxon>
        <taxon>Cichorieae</taxon>
        <taxon>Lactucinae</taxon>
        <taxon>Lactuca</taxon>
    </lineage>
</organism>
<feature type="domain" description="Retrotransposon gag" evidence="1">
    <location>
        <begin position="28"/>
        <end position="108"/>
    </location>
</feature>
<dbReference type="InterPro" id="IPR005162">
    <property type="entry name" value="Retrotrans_gag_dom"/>
</dbReference>
<dbReference type="Proteomes" id="UP000235145">
    <property type="component" value="Unassembled WGS sequence"/>
</dbReference>
<accession>A0A9R1WLB6</accession>
<reference evidence="2 3" key="1">
    <citation type="journal article" date="2017" name="Nat. Commun.">
        <title>Genome assembly with in vitro proximity ligation data and whole-genome triplication in lettuce.</title>
        <authorList>
            <person name="Reyes-Chin-Wo S."/>
            <person name="Wang Z."/>
            <person name="Yang X."/>
            <person name="Kozik A."/>
            <person name="Arikit S."/>
            <person name="Song C."/>
            <person name="Xia L."/>
            <person name="Froenicke L."/>
            <person name="Lavelle D.O."/>
            <person name="Truco M.J."/>
            <person name="Xia R."/>
            <person name="Zhu S."/>
            <person name="Xu C."/>
            <person name="Xu H."/>
            <person name="Xu X."/>
            <person name="Cox K."/>
            <person name="Korf I."/>
            <person name="Meyers B.C."/>
            <person name="Michelmore R.W."/>
        </authorList>
    </citation>
    <scope>NUCLEOTIDE SEQUENCE [LARGE SCALE GENOMIC DNA]</scope>
    <source>
        <strain evidence="3">cv. Salinas</strain>
        <tissue evidence="2">Seedlings</tissue>
    </source>
</reference>
<keyword evidence="3" id="KW-1185">Reference proteome</keyword>
<evidence type="ECO:0000313" key="3">
    <source>
        <dbReference type="Proteomes" id="UP000235145"/>
    </source>
</evidence>
<dbReference type="Pfam" id="PF03732">
    <property type="entry name" value="Retrotrans_gag"/>
    <property type="match status" value="1"/>
</dbReference>
<sequence>MERKGLLARPGGLKRQNHFCPDKCKARFAACTFADATLTWWNIHVNTTGIDASNSMQWEELKRMLLEQELWTLTMKGLEINAYTARFNDLAVMCPALVTPEYKKIERYI</sequence>